<dbReference type="Proteomes" id="UP001497535">
    <property type="component" value="Unassembled WGS sequence"/>
</dbReference>
<comment type="caution">
    <text evidence="1">The sequence shown here is derived from an EMBL/GenBank/DDBJ whole genome shotgun (WGS) entry which is preliminary data.</text>
</comment>
<name>A0ACB1B378_MELEN</name>
<sequence length="416" mass="46756">MIKNLKELIIRSDRLKTVTRQVNLLKIKKENIFFKFGADNPFSLFRDVLNKIFENISFNSDKTNVTAEGDIQEQKIAWADVQVEPLEPIEGLEFSISVTIQARQSLINKLESIQLNLRFGQSNNLKFRIGPIFNSKKEPMNLSAGERLRAEWTVVPVPEFRLTGPILQKIDLTLAYQLGGRRLAQRLNSPSIKILPQPSLRLLAFGQPTIPTSLPGSPPFSLMFSAINSGYSTLKMVQLLELRPNFSLIGNENKQSSIDFKIDGINLESLKESGNEGEGMAESLSFGQIKSGEASHLFLNISLEYNDDGQYKIEEKESRPQINGHSFLTRIFALRRLSLISTSQEDENLRSSVGAIFASVNVGTAQTFENGAKLLRVAEIGPQGRRRPINMSLVWIGRISNEKVGLRGREVFHRLE</sequence>
<reference evidence="1" key="1">
    <citation type="submission" date="2023-11" db="EMBL/GenBank/DDBJ databases">
        <authorList>
            <person name="Poullet M."/>
        </authorList>
    </citation>
    <scope>NUCLEOTIDE SEQUENCE</scope>
    <source>
        <strain evidence="1">E1834</strain>
    </source>
</reference>
<gene>
    <name evidence="1" type="ORF">MENTE1834_LOCUS45989</name>
</gene>
<proteinExistence type="predicted"/>
<organism evidence="1 2">
    <name type="scientific">Meloidogyne enterolobii</name>
    <name type="common">Root-knot nematode worm</name>
    <name type="synonym">Meloidogyne mayaguensis</name>
    <dbReference type="NCBI Taxonomy" id="390850"/>
    <lineage>
        <taxon>Eukaryota</taxon>
        <taxon>Metazoa</taxon>
        <taxon>Ecdysozoa</taxon>
        <taxon>Nematoda</taxon>
        <taxon>Chromadorea</taxon>
        <taxon>Rhabditida</taxon>
        <taxon>Tylenchina</taxon>
        <taxon>Tylenchomorpha</taxon>
        <taxon>Tylenchoidea</taxon>
        <taxon>Meloidogynidae</taxon>
        <taxon>Meloidogyninae</taxon>
        <taxon>Meloidogyne</taxon>
    </lineage>
</organism>
<evidence type="ECO:0000313" key="2">
    <source>
        <dbReference type="Proteomes" id="UP001497535"/>
    </source>
</evidence>
<evidence type="ECO:0000313" key="1">
    <source>
        <dbReference type="EMBL" id="CAK5117183.1"/>
    </source>
</evidence>
<keyword evidence="2" id="KW-1185">Reference proteome</keyword>
<protein>
    <submittedName>
        <fullName evidence="1">Uncharacterized protein</fullName>
    </submittedName>
</protein>
<accession>A0ACB1B378</accession>
<dbReference type="EMBL" id="CAVMJV010000159">
    <property type="protein sequence ID" value="CAK5117183.1"/>
    <property type="molecule type" value="Genomic_DNA"/>
</dbReference>